<dbReference type="eggNOG" id="COG3837">
    <property type="taxonomic scope" value="Bacteria"/>
</dbReference>
<dbReference type="InterPro" id="IPR014710">
    <property type="entry name" value="RmlC-like_jellyroll"/>
</dbReference>
<dbReference type="STRING" id="225849.swp_4102"/>
<evidence type="ECO:0000313" key="4">
    <source>
        <dbReference type="Proteomes" id="UP000000753"/>
    </source>
</evidence>
<dbReference type="EMBL" id="CP000472">
    <property type="protein sequence ID" value="ACJ30765.1"/>
    <property type="molecule type" value="Genomic_DNA"/>
</dbReference>
<accession>B8CSY9</accession>
<dbReference type="HOGENOM" id="CLU_119066_1_0_6"/>
<evidence type="ECO:0000256" key="1">
    <source>
        <dbReference type="ARBA" id="ARBA00022723"/>
    </source>
</evidence>
<dbReference type="OrthoDB" id="116921at2"/>
<keyword evidence="1" id="KW-0479">Metal-binding</keyword>
<dbReference type="GO" id="GO:0046872">
    <property type="term" value="F:metal ion binding"/>
    <property type="evidence" value="ECO:0007669"/>
    <property type="project" value="UniProtKB-KW"/>
</dbReference>
<evidence type="ECO:0000259" key="2">
    <source>
        <dbReference type="Pfam" id="PF07883"/>
    </source>
</evidence>
<dbReference type="PANTHER" id="PTHR35848:SF9">
    <property type="entry name" value="SLL1358 PROTEIN"/>
    <property type="match status" value="1"/>
</dbReference>
<proteinExistence type="predicted"/>
<dbReference type="Pfam" id="PF07883">
    <property type="entry name" value="Cupin_2"/>
    <property type="match status" value="1"/>
</dbReference>
<name>B8CSY9_SHEPW</name>
<dbReference type="PANTHER" id="PTHR35848">
    <property type="entry name" value="OXALATE-BINDING PROTEIN"/>
    <property type="match status" value="1"/>
</dbReference>
<sequence length="152" mass="17224">MKNKLIDVSDVGWEYWSHEKDYGSHQKHIGDTAGAERVGVTMEKLAPGMTSALSHYHTKEEEHIYAMQGEATLYLDGEPHVFSEGKYICFTANSGVAHKFVNTSDADFIFLVVGNRDAHDVVVYPETNKVLVRSMNEVYSRRPSSYFDKDED</sequence>
<dbReference type="RefSeq" id="WP_020914105.1">
    <property type="nucleotide sequence ID" value="NC_011566.1"/>
</dbReference>
<dbReference type="InterPro" id="IPR013096">
    <property type="entry name" value="Cupin_2"/>
</dbReference>
<feature type="domain" description="Cupin type-2" evidence="2">
    <location>
        <begin position="42"/>
        <end position="113"/>
    </location>
</feature>
<gene>
    <name evidence="3" type="ordered locus">swp_4102</name>
</gene>
<evidence type="ECO:0000313" key="3">
    <source>
        <dbReference type="EMBL" id="ACJ30765.1"/>
    </source>
</evidence>
<dbReference type="SUPFAM" id="SSF51182">
    <property type="entry name" value="RmlC-like cupins"/>
    <property type="match status" value="1"/>
</dbReference>
<dbReference type="KEGG" id="swp:swp_4102"/>
<protein>
    <submittedName>
        <fullName evidence="3">Conserved protein, contains double-stranded beta-helix domain</fullName>
    </submittedName>
</protein>
<dbReference type="Gene3D" id="2.60.120.10">
    <property type="entry name" value="Jelly Rolls"/>
    <property type="match status" value="1"/>
</dbReference>
<reference evidence="3 4" key="1">
    <citation type="journal article" date="2008" name="PLoS ONE">
        <title>Environmental adaptation: genomic analysis of the piezotolerant and psychrotolerant deep-sea iron reducing bacterium Shewanella piezotolerans WP3.</title>
        <authorList>
            <person name="Wang F."/>
            <person name="Wang J."/>
            <person name="Jian H."/>
            <person name="Zhang B."/>
            <person name="Li S."/>
            <person name="Wang F."/>
            <person name="Zeng X."/>
            <person name="Gao L."/>
            <person name="Bartlett D.H."/>
            <person name="Yu J."/>
            <person name="Hu S."/>
            <person name="Xiao X."/>
        </authorList>
    </citation>
    <scope>NUCLEOTIDE SEQUENCE [LARGE SCALE GENOMIC DNA]</scope>
    <source>
        <strain evidence="4">WP3 / JCM 13877</strain>
    </source>
</reference>
<dbReference type="CDD" id="cd02224">
    <property type="entry name" value="cupin_SPO2919-like"/>
    <property type="match status" value="1"/>
</dbReference>
<dbReference type="InterPro" id="IPR051610">
    <property type="entry name" value="GPI/OXD"/>
</dbReference>
<dbReference type="AlphaFoldDB" id="B8CSY9"/>
<organism evidence="3 4">
    <name type="scientific">Shewanella piezotolerans (strain WP3 / JCM 13877)</name>
    <dbReference type="NCBI Taxonomy" id="225849"/>
    <lineage>
        <taxon>Bacteria</taxon>
        <taxon>Pseudomonadati</taxon>
        <taxon>Pseudomonadota</taxon>
        <taxon>Gammaproteobacteria</taxon>
        <taxon>Alteromonadales</taxon>
        <taxon>Shewanellaceae</taxon>
        <taxon>Shewanella</taxon>
    </lineage>
</organism>
<dbReference type="InterPro" id="IPR011051">
    <property type="entry name" value="RmlC_Cupin_sf"/>
</dbReference>
<keyword evidence="4" id="KW-1185">Reference proteome</keyword>
<dbReference type="Proteomes" id="UP000000753">
    <property type="component" value="Chromosome"/>
</dbReference>